<name>X1STV0_9ZZZZ</name>
<protein>
    <recommendedName>
        <fullName evidence="2">MalT-like TPR region domain-containing protein</fullName>
    </recommendedName>
</protein>
<feature type="non-terminal residue" evidence="1">
    <location>
        <position position="243"/>
    </location>
</feature>
<dbReference type="SUPFAM" id="SSF48452">
    <property type="entry name" value="TPR-like"/>
    <property type="match status" value="1"/>
</dbReference>
<evidence type="ECO:0000313" key="1">
    <source>
        <dbReference type="EMBL" id="GAI96462.1"/>
    </source>
</evidence>
<organism evidence="1">
    <name type="scientific">marine sediment metagenome</name>
    <dbReference type="NCBI Taxonomy" id="412755"/>
    <lineage>
        <taxon>unclassified sequences</taxon>
        <taxon>metagenomes</taxon>
        <taxon>ecological metagenomes</taxon>
    </lineage>
</organism>
<reference evidence="1" key="1">
    <citation type="journal article" date="2014" name="Front. Microbiol.">
        <title>High frequency of phylogenetically diverse reductive dehalogenase-homologous genes in deep subseafloor sedimentary metagenomes.</title>
        <authorList>
            <person name="Kawai M."/>
            <person name="Futagami T."/>
            <person name="Toyoda A."/>
            <person name="Takaki Y."/>
            <person name="Nishi S."/>
            <person name="Hori S."/>
            <person name="Arai W."/>
            <person name="Tsubouchi T."/>
            <person name="Morono Y."/>
            <person name="Uchiyama I."/>
            <person name="Ito T."/>
            <person name="Fujiyama A."/>
            <person name="Inagaki F."/>
            <person name="Takami H."/>
        </authorList>
    </citation>
    <scope>NUCLEOTIDE SEQUENCE</scope>
    <source>
        <strain evidence="1">Expedition CK06-06</strain>
    </source>
</reference>
<gene>
    <name evidence="1" type="ORF">S12H4_38968</name>
</gene>
<dbReference type="AlphaFoldDB" id="X1STV0"/>
<dbReference type="InterPro" id="IPR011990">
    <property type="entry name" value="TPR-like_helical_dom_sf"/>
</dbReference>
<evidence type="ECO:0008006" key="2">
    <source>
        <dbReference type="Google" id="ProtNLM"/>
    </source>
</evidence>
<dbReference type="EMBL" id="BARW01023507">
    <property type="protein sequence ID" value="GAI96462.1"/>
    <property type="molecule type" value="Genomic_DNA"/>
</dbReference>
<proteinExistence type="predicted"/>
<accession>X1STV0</accession>
<sequence length="243" mass="27504">MGQQKDIEDRAMVLNKVKTLLKEHDTFKAIEYINDQGEPQTVAKIYSKLVNDFYWKEKALTEVIVFSRAGIQYCLIKAQEIAKDDVEKAVQMKFMAKIISYNLASYTWPGWDEKGISISRSDLVIGLDAAKLNLRLAYELKKGAVPLSMAYWVLGAQYLALANYDEAIKAFTFSKEKAIEGNDKMNDLLASGYIGVTKIIQGSQKVEGEKELDKAIKGFKELNTEDAEFYIEQLKTVLKIFAN</sequence>
<comment type="caution">
    <text evidence="1">The sequence shown here is derived from an EMBL/GenBank/DDBJ whole genome shotgun (WGS) entry which is preliminary data.</text>
</comment>